<comment type="caution">
    <text evidence="1">The sequence shown here is derived from an EMBL/GenBank/DDBJ whole genome shotgun (WGS) entry which is preliminary data.</text>
</comment>
<dbReference type="EMBL" id="MUAJ01000105">
    <property type="protein sequence ID" value="OOR04247.1"/>
    <property type="molecule type" value="Genomic_DNA"/>
</dbReference>
<proteinExistence type="predicted"/>
<evidence type="ECO:0000313" key="1">
    <source>
        <dbReference type="EMBL" id="OOR04247.1"/>
    </source>
</evidence>
<name>A0A1S9T2S3_BACCE</name>
<protein>
    <submittedName>
        <fullName evidence="1">Uncharacterized protein</fullName>
    </submittedName>
</protein>
<reference evidence="1 2" key="1">
    <citation type="submission" date="2017-01" db="EMBL/GenBank/DDBJ databases">
        <title>Bacillus cereus isolates.</title>
        <authorList>
            <person name="Beno S.M."/>
        </authorList>
    </citation>
    <scope>NUCLEOTIDE SEQUENCE [LARGE SCALE GENOMIC DNA]</scope>
    <source>
        <strain evidence="1 2">FSL H8-0485</strain>
    </source>
</reference>
<gene>
    <name evidence="1" type="ORF">BW897_32115</name>
</gene>
<dbReference type="Proteomes" id="UP000190906">
    <property type="component" value="Unassembled WGS sequence"/>
</dbReference>
<sequence>MGQLVDMNGYSDKREVIVQVISFGDIILEEDLPYLFNEFLERILLPQAHEGRSPAVGGR</sequence>
<dbReference type="AlphaFoldDB" id="A0A1S9T2S3"/>
<evidence type="ECO:0000313" key="2">
    <source>
        <dbReference type="Proteomes" id="UP000190906"/>
    </source>
</evidence>
<organism evidence="1 2">
    <name type="scientific">Bacillus cereus</name>
    <dbReference type="NCBI Taxonomy" id="1396"/>
    <lineage>
        <taxon>Bacteria</taxon>
        <taxon>Bacillati</taxon>
        <taxon>Bacillota</taxon>
        <taxon>Bacilli</taxon>
        <taxon>Bacillales</taxon>
        <taxon>Bacillaceae</taxon>
        <taxon>Bacillus</taxon>
        <taxon>Bacillus cereus group</taxon>
    </lineage>
</organism>
<accession>A0A1S9T2S3</accession>